<dbReference type="SMART" id="SM00129">
    <property type="entry name" value="KISc"/>
    <property type="match status" value="1"/>
</dbReference>
<evidence type="ECO:0000256" key="3">
    <source>
        <dbReference type="PROSITE-ProRule" id="PRU00283"/>
    </source>
</evidence>
<comment type="caution">
    <text evidence="7">The sequence shown here is derived from an EMBL/GenBank/DDBJ whole genome shotgun (WGS) entry which is preliminary data.</text>
</comment>
<dbReference type="PROSITE" id="PS50067">
    <property type="entry name" value="KINESIN_MOTOR_2"/>
    <property type="match status" value="1"/>
</dbReference>
<feature type="binding site" evidence="3">
    <location>
        <begin position="108"/>
        <end position="115"/>
    </location>
    <ligand>
        <name>ATP</name>
        <dbReference type="ChEBI" id="CHEBI:30616"/>
    </ligand>
</feature>
<dbReference type="InterPro" id="IPR036961">
    <property type="entry name" value="Kinesin_motor_dom_sf"/>
</dbReference>
<dbReference type="OrthoDB" id="123929at2759"/>
<evidence type="ECO:0000313" key="7">
    <source>
        <dbReference type="EMBL" id="KAG5192316.1"/>
    </source>
</evidence>
<keyword evidence="3 4" id="KW-0505">Motor protein</keyword>
<dbReference type="Gene3D" id="3.40.850.10">
    <property type="entry name" value="Kinesin motor domain"/>
    <property type="match status" value="1"/>
</dbReference>
<dbReference type="AlphaFoldDB" id="A0A835ZG83"/>
<gene>
    <name evidence="7" type="ORF">JKP88DRAFT_173637</name>
</gene>
<dbReference type="PANTHER" id="PTHR47969:SF29">
    <property type="entry name" value="KINESIN-LIKE PROTEIN"/>
    <property type="match status" value="1"/>
</dbReference>
<feature type="domain" description="Kinesin motor" evidence="6">
    <location>
        <begin position="27"/>
        <end position="404"/>
    </location>
</feature>
<keyword evidence="8" id="KW-1185">Reference proteome</keyword>
<keyword evidence="4" id="KW-0493">Microtubule</keyword>
<dbReference type="InterPro" id="IPR027417">
    <property type="entry name" value="P-loop_NTPase"/>
</dbReference>
<dbReference type="InterPro" id="IPR019821">
    <property type="entry name" value="Kinesin_motor_CS"/>
</dbReference>
<evidence type="ECO:0000256" key="5">
    <source>
        <dbReference type="SAM" id="MobiDB-lite"/>
    </source>
</evidence>
<evidence type="ECO:0000256" key="4">
    <source>
        <dbReference type="RuleBase" id="RU000394"/>
    </source>
</evidence>
<evidence type="ECO:0000256" key="2">
    <source>
        <dbReference type="ARBA" id="ARBA00022840"/>
    </source>
</evidence>
<dbReference type="GO" id="GO:0051231">
    <property type="term" value="P:spindle elongation"/>
    <property type="evidence" value="ECO:0007669"/>
    <property type="project" value="TreeGrafter"/>
</dbReference>
<sequence>MSPTPQLATSGENELLQDESGSGATEHIKVIVRVRPLLERELNETTKAVVDASADRITVRGEGPSRQVQCRYDAVLGPDASQVDAYLHVNDCIAAVLEGVNCTIFAYGQTGSGKTHSMFGPPQLSTPPAGSSGTGRHRMLNHEVGIIPRAVSDLFNGVEALAEAESHHNAVATAAAAGGGGRPNVSIWCSLVQIYNEQVFDMLRDPQRSRPLAIHEDATAGTYCQGLSEYAVHSAEECLQLLHTGEEHRAVRETHMNQASSRSHSIFQVTVEQRLWEGEDGGERLLRSKFNLVDLAGSEKWDVRQEMGEERVSEMTNINVSLYTLGRVISALSKKGASVGGALDADGNPAGAHIPYRDSKLTRLLRDSLGGNTRTCLVATLSPSAACVDETISTLRFASRAKTIASLVRINERRAVDRAMVEKLQGEVARLRALVKRLAGEASAGGGGGSGSGSGNGDVRVLLARETLLEVKLSEAHAEVQRLHLVNARLQRSAAARAAASPDLSSRVLRAEAAAAMAKATSTSLASAFTDLQSQLDAFFRFEIEEEQLKADMAAVAARVRIAQHSGGLAASAGDAASSGGGGSAMAGSNSLPSRQQLRLPAVPGAGIHTYLRDDESSCCGSCSQGGGGGARAPPQLPYRVRGKRAEEAQLVTEHLRENEEGTQERRLRRELRRAKERMRKNLTLQAWLRRKEEAQLEEIRADEAARYAAEEVRRAEENAFRKRAERQKRKLREYYVQMQGQAAGSSDPVEYNGLEGAGEVPAIAVACDNG</sequence>
<dbReference type="GO" id="GO:0007052">
    <property type="term" value="P:mitotic spindle organization"/>
    <property type="evidence" value="ECO:0007669"/>
    <property type="project" value="TreeGrafter"/>
</dbReference>
<dbReference type="GO" id="GO:0005875">
    <property type="term" value="C:microtubule associated complex"/>
    <property type="evidence" value="ECO:0007669"/>
    <property type="project" value="TreeGrafter"/>
</dbReference>
<organism evidence="7 8">
    <name type="scientific">Tribonema minus</name>
    <dbReference type="NCBI Taxonomy" id="303371"/>
    <lineage>
        <taxon>Eukaryota</taxon>
        <taxon>Sar</taxon>
        <taxon>Stramenopiles</taxon>
        <taxon>Ochrophyta</taxon>
        <taxon>PX clade</taxon>
        <taxon>Xanthophyceae</taxon>
        <taxon>Tribonematales</taxon>
        <taxon>Tribonemataceae</taxon>
        <taxon>Tribonema</taxon>
    </lineage>
</organism>
<protein>
    <recommendedName>
        <fullName evidence="4">Kinesin-like protein</fullName>
    </recommendedName>
</protein>
<dbReference type="PANTHER" id="PTHR47969">
    <property type="entry name" value="CHROMOSOME-ASSOCIATED KINESIN KIF4A-RELATED"/>
    <property type="match status" value="1"/>
</dbReference>
<dbReference type="PRINTS" id="PR00380">
    <property type="entry name" value="KINESINHEAVY"/>
</dbReference>
<dbReference type="Pfam" id="PF00225">
    <property type="entry name" value="Kinesin"/>
    <property type="match status" value="1"/>
</dbReference>
<dbReference type="GO" id="GO:0008017">
    <property type="term" value="F:microtubule binding"/>
    <property type="evidence" value="ECO:0007669"/>
    <property type="project" value="InterPro"/>
</dbReference>
<evidence type="ECO:0000259" key="6">
    <source>
        <dbReference type="PROSITE" id="PS50067"/>
    </source>
</evidence>
<keyword evidence="1 3" id="KW-0547">Nucleotide-binding</keyword>
<dbReference type="CDD" id="cd00106">
    <property type="entry name" value="KISc"/>
    <property type="match status" value="1"/>
</dbReference>
<evidence type="ECO:0000256" key="1">
    <source>
        <dbReference type="ARBA" id="ARBA00022741"/>
    </source>
</evidence>
<dbReference type="PROSITE" id="PS00411">
    <property type="entry name" value="KINESIN_MOTOR_1"/>
    <property type="match status" value="1"/>
</dbReference>
<feature type="region of interest" description="Disordered" evidence="5">
    <location>
        <begin position="571"/>
        <end position="591"/>
    </location>
</feature>
<keyword evidence="2 3" id="KW-0067">ATP-binding</keyword>
<dbReference type="GO" id="GO:0005874">
    <property type="term" value="C:microtubule"/>
    <property type="evidence" value="ECO:0007669"/>
    <property type="project" value="UniProtKB-KW"/>
</dbReference>
<proteinExistence type="inferred from homology"/>
<dbReference type="InterPro" id="IPR027640">
    <property type="entry name" value="Kinesin-like_fam"/>
</dbReference>
<feature type="compositionally biased region" description="Polar residues" evidence="5">
    <location>
        <begin position="1"/>
        <end position="12"/>
    </location>
</feature>
<evidence type="ECO:0000313" key="8">
    <source>
        <dbReference type="Proteomes" id="UP000664859"/>
    </source>
</evidence>
<keyword evidence="7" id="KW-0378">Hydrolase</keyword>
<dbReference type="InterPro" id="IPR001752">
    <property type="entry name" value="Kinesin_motor_dom"/>
</dbReference>
<dbReference type="GO" id="GO:0003777">
    <property type="term" value="F:microtubule motor activity"/>
    <property type="evidence" value="ECO:0007669"/>
    <property type="project" value="InterPro"/>
</dbReference>
<feature type="region of interest" description="Disordered" evidence="5">
    <location>
        <begin position="1"/>
        <end position="21"/>
    </location>
</feature>
<accession>A0A835ZG83</accession>
<dbReference type="GO" id="GO:0005524">
    <property type="term" value="F:ATP binding"/>
    <property type="evidence" value="ECO:0007669"/>
    <property type="project" value="UniProtKB-UniRule"/>
</dbReference>
<dbReference type="EMBL" id="JAFCMP010000007">
    <property type="protein sequence ID" value="KAG5192316.1"/>
    <property type="molecule type" value="Genomic_DNA"/>
</dbReference>
<dbReference type="SUPFAM" id="SSF52540">
    <property type="entry name" value="P-loop containing nucleoside triphosphate hydrolases"/>
    <property type="match status" value="1"/>
</dbReference>
<dbReference type="Proteomes" id="UP000664859">
    <property type="component" value="Unassembled WGS sequence"/>
</dbReference>
<reference evidence="7" key="1">
    <citation type="submission" date="2021-02" db="EMBL/GenBank/DDBJ databases">
        <title>First Annotated Genome of the Yellow-green Alga Tribonema minus.</title>
        <authorList>
            <person name="Mahan K.M."/>
        </authorList>
    </citation>
    <scope>NUCLEOTIDE SEQUENCE</scope>
    <source>
        <strain evidence="7">UTEX B ZZ1240</strain>
    </source>
</reference>
<comment type="similarity">
    <text evidence="3 4">Belongs to the TRAFAC class myosin-kinesin ATPase superfamily. Kinesin family.</text>
</comment>
<dbReference type="GO" id="GO:0016787">
    <property type="term" value="F:hydrolase activity"/>
    <property type="evidence" value="ECO:0007669"/>
    <property type="project" value="UniProtKB-KW"/>
</dbReference>
<dbReference type="GO" id="GO:0007018">
    <property type="term" value="P:microtubule-based movement"/>
    <property type="evidence" value="ECO:0007669"/>
    <property type="project" value="InterPro"/>
</dbReference>
<name>A0A835ZG83_9STRA</name>